<organism evidence="4">
    <name type="scientific">Chrysotila carterae</name>
    <name type="common">Marine alga</name>
    <name type="synonym">Syracosphaera carterae</name>
    <dbReference type="NCBI Taxonomy" id="13221"/>
    <lineage>
        <taxon>Eukaryota</taxon>
        <taxon>Haptista</taxon>
        <taxon>Haptophyta</taxon>
        <taxon>Prymnesiophyceae</taxon>
        <taxon>Isochrysidales</taxon>
        <taxon>Isochrysidaceae</taxon>
        <taxon>Chrysotila</taxon>
    </lineage>
</organism>
<sequence>MPRPRALSTPAAGGVAVFIAALLAFVEVAQSWHLPSQVVVSRLSAARDIYCSSVTHQTLSATTSRLTALPAAAFHLDIRAMPLTRERALEIRDECFADDVPLPPDTCRWDAEELEQYLCTGGEWLPAWRTAPMKVLCLHGGGVNSKVMEYQTGNLRRALGDKTHFEYLNGPREWADPVDPRLLRFFGDGPYFGWYGVSDDADPSRAHTDKLLDETITFTYEQVEEGLDYVEAKIQASGPFDAIMGFSQGSIVATMLTARAMARHTAGDGPGPTWRHVLLFSGMPPRDSGYMRRLKEPLAFPCTLVFGRRDEFFDYGQRLRNLYSAPTVFEHAEGHKFPSDPQINEAIAAHVHHQVRAITPQ</sequence>
<proteinExistence type="predicted"/>
<dbReference type="PANTHER" id="PTHR48070:SF6">
    <property type="entry name" value="ESTERASE OVCA2"/>
    <property type="match status" value="1"/>
</dbReference>
<dbReference type="InterPro" id="IPR029058">
    <property type="entry name" value="AB_hydrolase_fold"/>
</dbReference>
<dbReference type="GO" id="GO:0005737">
    <property type="term" value="C:cytoplasm"/>
    <property type="evidence" value="ECO:0007669"/>
    <property type="project" value="TreeGrafter"/>
</dbReference>
<keyword evidence="2" id="KW-0732">Signal</keyword>
<evidence type="ECO:0000259" key="3">
    <source>
        <dbReference type="Pfam" id="PF03959"/>
    </source>
</evidence>
<feature type="signal peptide" evidence="2">
    <location>
        <begin position="1"/>
        <end position="31"/>
    </location>
</feature>
<feature type="domain" description="Serine hydrolase" evidence="3">
    <location>
        <begin position="131"/>
        <end position="346"/>
    </location>
</feature>
<dbReference type="GO" id="GO:0016787">
    <property type="term" value="F:hydrolase activity"/>
    <property type="evidence" value="ECO:0007669"/>
    <property type="project" value="UniProtKB-KW"/>
</dbReference>
<gene>
    <name evidence="4" type="ORF">PCAR00345_LOCUS19549</name>
</gene>
<dbReference type="AlphaFoldDB" id="A0A7S4BID8"/>
<dbReference type="EMBL" id="HBIZ01030697">
    <property type="protein sequence ID" value="CAE0766937.1"/>
    <property type="molecule type" value="Transcribed_RNA"/>
</dbReference>
<protein>
    <recommendedName>
        <fullName evidence="3">Serine hydrolase domain-containing protein</fullName>
    </recommendedName>
</protein>
<keyword evidence="1" id="KW-0378">Hydrolase</keyword>
<reference evidence="4" key="1">
    <citation type="submission" date="2021-01" db="EMBL/GenBank/DDBJ databases">
        <authorList>
            <person name="Corre E."/>
            <person name="Pelletier E."/>
            <person name="Niang G."/>
            <person name="Scheremetjew M."/>
            <person name="Finn R."/>
            <person name="Kale V."/>
            <person name="Holt S."/>
            <person name="Cochrane G."/>
            <person name="Meng A."/>
            <person name="Brown T."/>
            <person name="Cohen L."/>
        </authorList>
    </citation>
    <scope>NUCLEOTIDE SEQUENCE</scope>
    <source>
        <strain evidence="4">CCMP645</strain>
    </source>
</reference>
<dbReference type="SUPFAM" id="SSF53474">
    <property type="entry name" value="alpha/beta-Hydrolases"/>
    <property type="match status" value="1"/>
</dbReference>
<accession>A0A7S4BID8</accession>
<dbReference type="InterPro" id="IPR005645">
    <property type="entry name" value="FSH-like_dom"/>
</dbReference>
<dbReference type="GO" id="GO:0005634">
    <property type="term" value="C:nucleus"/>
    <property type="evidence" value="ECO:0007669"/>
    <property type="project" value="TreeGrafter"/>
</dbReference>
<dbReference type="Gene3D" id="3.40.50.1820">
    <property type="entry name" value="alpha/beta hydrolase"/>
    <property type="match status" value="1"/>
</dbReference>
<evidence type="ECO:0000256" key="1">
    <source>
        <dbReference type="ARBA" id="ARBA00022801"/>
    </source>
</evidence>
<dbReference type="InterPro" id="IPR050593">
    <property type="entry name" value="LovG"/>
</dbReference>
<name>A0A7S4BID8_CHRCT</name>
<evidence type="ECO:0000256" key="2">
    <source>
        <dbReference type="SAM" id="SignalP"/>
    </source>
</evidence>
<evidence type="ECO:0000313" key="4">
    <source>
        <dbReference type="EMBL" id="CAE0766937.1"/>
    </source>
</evidence>
<dbReference type="Pfam" id="PF03959">
    <property type="entry name" value="FSH1"/>
    <property type="match status" value="1"/>
</dbReference>
<dbReference type="PANTHER" id="PTHR48070">
    <property type="entry name" value="ESTERASE OVCA2"/>
    <property type="match status" value="1"/>
</dbReference>
<feature type="chain" id="PRO_5031192868" description="Serine hydrolase domain-containing protein" evidence="2">
    <location>
        <begin position="32"/>
        <end position="361"/>
    </location>
</feature>